<gene>
    <name evidence="8" type="ORF">BG011_003339</name>
</gene>
<keyword evidence="9" id="KW-1185">Reference proteome</keyword>
<dbReference type="EMBL" id="JAAAJA010000222">
    <property type="protein sequence ID" value="KAG0258347.1"/>
    <property type="molecule type" value="Genomic_DNA"/>
</dbReference>
<feature type="compositionally biased region" description="Polar residues" evidence="6">
    <location>
        <begin position="370"/>
        <end position="380"/>
    </location>
</feature>
<accession>A0A9P6Q2Y7</accession>
<dbReference type="GO" id="GO:0006513">
    <property type="term" value="P:protein monoubiquitination"/>
    <property type="evidence" value="ECO:0007669"/>
    <property type="project" value="TreeGrafter"/>
</dbReference>
<feature type="compositionally biased region" description="Low complexity" evidence="6">
    <location>
        <begin position="327"/>
        <end position="336"/>
    </location>
</feature>
<feature type="compositionally biased region" description="Basic and acidic residues" evidence="6">
    <location>
        <begin position="157"/>
        <end position="167"/>
    </location>
</feature>
<keyword evidence="4" id="KW-0805">Transcription regulation</keyword>
<protein>
    <recommendedName>
        <fullName evidence="2">RING-type E3 ubiquitin transferase</fullName>
        <ecNumber evidence="2">2.3.2.27</ecNumber>
    </recommendedName>
</protein>
<feature type="compositionally biased region" description="Basic and acidic residues" evidence="6">
    <location>
        <begin position="356"/>
        <end position="367"/>
    </location>
</feature>
<dbReference type="Proteomes" id="UP000726737">
    <property type="component" value="Unassembled WGS sequence"/>
</dbReference>
<evidence type="ECO:0000256" key="1">
    <source>
        <dbReference type="ARBA" id="ARBA00000900"/>
    </source>
</evidence>
<dbReference type="PANTHER" id="PTHR46077">
    <property type="entry name" value="E3 UBIQUITIN-PROTEIN LIGASE TOPORS"/>
    <property type="match status" value="1"/>
</dbReference>
<evidence type="ECO:0000256" key="6">
    <source>
        <dbReference type="SAM" id="MobiDB-lite"/>
    </source>
</evidence>
<dbReference type="Pfam" id="PF26084">
    <property type="entry name" value="PWI_Topors"/>
    <property type="match status" value="1"/>
</dbReference>
<dbReference type="PANTHER" id="PTHR46077:SF1">
    <property type="entry name" value="TOP1 BINDING ARGININE_SERINE RICH PROTEIN, E3 UBIQUITIN LIGASE"/>
    <property type="match status" value="1"/>
</dbReference>
<feature type="compositionally biased region" description="Low complexity" evidence="6">
    <location>
        <begin position="114"/>
        <end position="130"/>
    </location>
</feature>
<comment type="caution">
    <text evidence="8">The sequence shown here is derived from an EMBL/GenBank/DDBJ whole genome shotgun (WGS) entry which is preliminary data.</text>
</comment>
<feature type="compositionally biased region" description="Low complexity" evidence="6">
    <location>
        <begin position="29"/>
        <end position="47"/>
    </location>
</feature>
<dbReference type="AlphaFoldDB" id="A0A9P6Q2Y7"/>
<feature type="domain" description="Topors PWI-like" evidence="7">
    <location>
        <begin position="214"/>
        <end position="309"/>
    </location>
</feature>
<sequence length="495" mass="56638">MCAGNPTLQPVITKIQEQALELNEKHDPLSPLLDSSSQQDLTTTDSPKLNGMSNVELSHSQHGVSHGPMQDDFDSNHCVICLNACEDRSILETCQPQLNAQGRRFNHRFEPLHSTSQKASSSSSVSRSSSNQTYGIIRQLYGPPQRRRRFRNSQHTSVHESPDERSITEQQQQALERRRHIYRRRVFVKHIGANRISGFQQITPQTFKIFPHRLDRLIPWIRRELRAILSLSSDDNTKPVISGQHSATEDVRSYRYEEIDTGLEVIREYIIAVMKRYDLQTDQAQDLLRDFLHEHTEHFVHELMAFARSPHSIDAYDRTSQYNDVVVSGSSGTSSGIGTAERTIGNESVVGASLQRESRRRDQDGGDRSLANNSYRSGISTEKRGREMYGRDDSRSRERGSENGRGRSRNRRRSRSNDRSKERRKRRRRSGAGCRHETIDNGELLQAKLHCERSFPLNSLMVENKKGLEAILQAKLQRERDLYAARQGQETPKGA</sequence>
<feature type="compositionally biased region" description="Basic and acidic residues" evidence="6">
    <location>
        <begin position="381"/>
        <end position="405"/>
    </location>
</feature>
<evidence type="ECO:0000313" key="9">
    <source>
        <dbReference type="Proteomes" id="UP000726737"/>
    </source>
</evidence>
<comment type="catalytic activity">
    <reaction evidence="1">
        <text>S-ubiquitinyl-[E2 ubiquitin-conjugating enzyme]-L-cysteine + [acceptor protein]-L-lysine = [E2 ubiquitin-conjugating enzyme]-L-cysteine + N(6)-ubiquitinyl-[acceptor protein]-L-lysine.</text>
        <dbReference type="EC" id="2.3.2.27"/>
    </reaction>
</comment>
<dbReference type="InterPro" id="IPR058745">
    <property type="entry name" value="PWI_Topors"/>
</dbReference>
<name>A0A9P6Q2Y7_9FUNG</name>
<evidence type="ECO:0000256" key="4">
    <source>
        <dbReference type="ARBA" id="ARBA00023015"/>
    </source>
</evidence>
<evidence type="ECO:0000256" key="3">
    <source>
        <dbReference type="ARBA" id="ARBA00022679"/>
    </source>
</evidence>
<feature type="region of interest" description="Disordered" evidence="6">
    <location>
        <begin position="327"/>
        <end position="435"/>
    </location>
</feature>
<organism evidence="8 9">
    <name type="scientific">Mortierella polycephala</name>
    <dbReference type="NCBI Taxonomy" id="41804"/>
    <lineage>
        <taxon>Eukaryota</taxon>
        <taxon>Fungi</taxon>
        <taxon>Fungi incertae sedis</taxon>
        <taxon>Mucoromycota</taxon>
        <taxon>Mortierellomycotina</taxon>
        <taxon>Mortierellomycetes</taxon>
        <taxon>Mortierellales</taxon>
        <taxon>Mortierellaceae</taxon>
        <taxon>Mortierella</taxon>
    </lineage>
</organism>
<evidence type="ECO:0000256" key="2">
    <source>
        <dbReference type="ARBA" id="ARBA00012483"/>
    </source>
</evidence>
<feature type="compositionally biased region" description="Polar residues" evidence="6">
    <location>
        <begin position="51"/>
        <end position="63"/>
    </location>
</feature>
<dbReference type="GO" id="GO:0061630">
    <property type="term" value="F:ubiquitin protein ligase activity"/>
    <property type="evidence" value="ECO:0007669"/>
    <property type="project" value="UniProtKB-EC"/>
</dbReference>
<dbReference type="GO" id="GO:0000209">
    <property type="term" value="P:protein polyubiquitination"/>
    <property type="evidence" value="ECO:0007669"/>
    <property type="project" value="TreeGrafter"/>
</dbReference>
<proteinExistence type="predicted"/>
<evidence type="ECO:0000259" key="7">
    <source>
        <dbReference type="Pfam" id="PF26084"/>
    </source>
</evidence>
<keyword evidence="5" id="KW-0804">Transcription</keyword>
<feature type="region of interest" description="Disordered" evidence="6">
    <location>
        <begin position="112"/>
        <end position="174"/>
    </location>
</feature>
<dbReference type="EC" id="2.3.2.27" evidence="2"/>
<evidence type="ECO:0000256" key="5">
    <source>
        <dbReference type="ARBA" id="ARBA00023163"/>
    </source>
</evidence>
<evidence type="ECO:0000313" key="8">
    <source>
        <dbReference type="EMBL" id="KAG0258347.1"/>
    </source>
</evidence>
<feature type="region of interest" description="Disordered" evidence="6">
    <location>
        <begin position="27"/>
        <end position="68"/>
    </location>
</feature>
<keyword evidence="3" id="KW-0808">Transferase</keyword>
<reference evidence="8" key="1">
    <citation type="journal article" date="2020" name="Fungal Divers.">
        <title>Resolving the Mortierellaceae phylogeny through synthesis of multi-gene phylogenetics and phylogenomics.</title>
        <authorList>
            <person name="Vandepol N."/>
            <person name="Liber J."/>
            <person name="Desiro A."/>
            <person name="Na H."/>
            <person name="Kennedy M."/>
            <person name="Barry K."/>
            <person name="Grigoriev I.V."/>
            <person name="Miller A.N."/>
            <person name="O'Donnell K."/>
            <person name="Stajich J.E."/>
            <person name="Bonito G."/>
        </authorList>
    </citation>
    <scope>NUCLEOTIDE SEQUENCE</scope>
    <source>
        <strain evidence="8">KOD948</strain>
    </source>
</reference>
<dbReference type="OrthoDB" id="21204at2759"/>